<gene>
    <name evidence="1" type="ORF">A8L59_00725</name>
</gene>
<organism evidence="1 2">
    <name type="scientific">Pseudomonas koreensis</name>
    <dbReference type="NCBI Taxonomy" id="198620"/>
    <lineage>
        <taxon>Bacteria</taxon>
        <taxon>Pseudomonadati</taxon>
        <taxon>Pseudomonadota</taxon>
        <taxon>Gammaproteobacteria</taxon>
        <taxon>Pseudomonadales</taxon>
        <taxon>Pseudomonadaceae</taxon>
        <taxon>Pseudomonas</taxon>
    </lineage>
</organism>
<protein>
    <submittedName>
        <fullName evidence="1">Uncharacterized protein</fullName>
    </submittedName>
</protein>
<evidence type="ECO:0000313" key="2">
    <source>
        <dbReference type="Proteomes" id="UP000078142"/>
    </source>
</evidence>
<dbReference type="Proteomes" id="UP000078142">
    <property type="component" value="Chromosome"/>
</dbReference>
<proteinExistence type="predicted"/>
<dbReference type="AlphaFoldDB" id="A0AAC9BMX6"/>
<reference evidence="1 2" key="1">
    <citation type="submission" date="2016-05" db="EMBL/GenBank/DDBJ databases">
        <authorList>
            <person name="Wang S."/>
            <person name="Zhu B."/>
        </authorList>
    </citation>
    <scope>NUCLEOTIDE SEQUENCE [LARGE SCALE GENOMIC DNA]</scope>
    <source>
        <strain evidence="1 2">CRS05-R5</strain>
    </source>
</reference>
<name>A0AAC9BMX6_9PSED</name>
<dbReference type="EMBL" id="CP015852">
    <property type="protein sequence ID" value="ANH95953.1"/>
    <property type="molecule type" value="Genomic_DNA"/>
</dbReference>
<accession>A0AAC9BMX6</accession>
<evidence type="ECO:0000313" key="1">
    <source>
        <dbReference type="EMBL" id="ANH95953.1"/>
    </source>
</evidence>
<sequence length="71" mass="8149">MHEREQISEFDLLQQRLFSQWEVPQVEVGNTCSPREVFDFDLSVRKGRDDFKFCGSEPAREGVLSANNDAG</sequence>